<accession>A0ABQ9I3R0</accession>
<name>A0ABQ9I3R0_9NEOP</name>
<comment type="caution">
    <text evidence="1">The sequence shown here is derived from an EMBL/GenBank/DDBJ whole genome shotgun (WGS) entry which is preliminary data.</text>
</comment>
<dbReference type="Proteomes" id="UP001159363">
    <property type="component" value="Chromosome 3"/>
</dbReference>
<dbReference type="EMBL" id="JARBHB010000003">
    <property type="protein sequence ID" value="KAJ8891127.1"/>
    <property type="molecule type" value="Genomic_DNA"/>
</dbReference>
<evidence type="ECO:0000313" key="2">
    <source>
        <dbReference type="Proteomes" id="UP001159363"/>
    </source>
</evidence>
<keyword evidence="2" id="KW-1185">Reference proteome</keyword>
<reference evidence="1 2" key="1">
    <citation type="submission" date="2023-02" db="EMBL/GenBank/DDBJ databases">
        <title>LHISI_Scaffold_Assembly.</title>
        <authorList>
            <person name="Stuart O.P."/>
            <person name="Cleave R."/>
            <person name="Magrath M.J.L."/>
            <person name="Mikheyev A.S."/>
        </authorList>
    </citation>
    <scope>NUCLEOTIDE SEQUENCE [LARGE SCALE GENOMIC DNA]</scope>
    <source>
        <strain evidence="1">Daus_M_001</strain>
        <tissue evidence="1">Leg muscle</tissue>
    </source>
</reference>
<proteinExistence type="predicted"/>
<evidence type="ECO:0008006" key="3">
    <source>
        <dbReference type="Google" id="ProtNLM"/>
    </source>
</evidence>
<sequence>MRPGTMIQLNAFSQFIYDNTNALDGLSTFHAMGGIHCINPKTTITPDRVLNGMSFVLFDQQLNMKAQDINFDYDQKDLSNVIVRLGGFHCYIMAGNRLKDLLETIYAQNSMEKLLTGHVYAHAVRGHILSHLALANIIVQSIDFSKEDHLAMENVLKDLDKAVVLTAGKQDFYKIVAEKLKNELQKNIKIWTHC</sequence>
<evidence type="ECO:0000313" key="1">
    <source>
        <dbReference type="EMBL" id="KAJ8891127.1"/>
    </source>
</evidence>
<protein>
    <recommendedName>
        <fullName evidence="3">DNA-directed RNA polymerase</fullName>
    </recommendedName>
</protein>
<gene>
    <name evidence="1" type="ORF">PR048_010641</name>
</gene>
<organism evidence="1 2">
    <name type="scientific">Dryococelus australis</name>
    <dbReference type="NCBI Taxonomy" id="614101"/>
    <lineage>
        <taxon>Eukaryota</taxon>
        <taxon>Metazoa</taxon>
        <taxon>Ecdysozoa</taxon>
        <taxon>Arthropoda</taxon>
        <taxon>Hexapoda</taxon>
        <taxon>Insecta</taxon>
        <taxon>Pterygota</taxon>
        <taxon>Neoptera</taxon>
        <taxon>Polyneoptera</taxon>
        <taxon>Phasmatodea</taxon>
        <taxon>Verophasmatodea</taxon>
        <taxon>Anareolatae</taxon>
        <taxon>Phasmatidae</taxon>
        <taxon>Eurycanthinae</taxon>
        <taxon>Dryococelus</taxon>
    </lineage>
</organism>